<keyword evidence="3" id="KW-0808">Transferase</keyword>
<evidence type="ECO:0000256" key="1">
    <source>
        <dbReference type="ARBA" id="ARBA00000900"/>
    </source>
</evidence>
<dbReference type="InterPro" id="IPR045191">
    <property type="entry name" value="MBR1/2-like"/>
</dbReference>
<evidence type="ECO:0000256" key="3">
    <source>
        <dbReference type="ARBA" id="ARBA00022679"/>
    </source>
</evidence>
<comment type="caution">
    <text evidence="9">The sequence shown here is derived from an EMBL/GenBank/DDBJ whole genome shotgun (WGS) entry which is preliminary data.</text>
</comment>
<dbReference type="InterPro" id="IPR001841">
    <property type="entry name" value="Znf_RING"/>
</dbReference>
<reference evidence="9" key="1">
    <citation type="submission" date="2019-12" db="EMBL/GenBank/DDBJ databases">
        <title>Genome sequencing and annotation of Brassica cretica.</title>
        <authorList>
            <person name="Studholme D.J."/>
            <person name="Sarris P."/>
        </authorList>
    </citation>
    <scope>NUCLEOTIDE SEQUENCE</scope>
    <source>
        <strain evidence="9">PFS-109/04</strain>
        <tissue evidence="9">Leaf</tissue>
    </source>
</reference>
<dbReference type="GO" id="GO:0008270">
    <property type="term" value="F:zinc ion binding"/>
    <property type="evidence" value="ECO:0007669"/>
    <property type="project" value="UniProtKB-KW"/>
</dbReference>
<evidence type="ECO:0000256" key="7">
    <source>
        <dbReference type="ARBA" id="ARBA00022833"/>
    </source>
</evidence>
<protein>
    <recommendedName>
        <fullName evidence="2">RING-type E3 ubiquitin transferase</fullName>
        <ecNumber evidence="2">2.3.2.27</ecNumber>
    </recommendedName>
</protein>
<evidence type="ECO:0000256" key="5">
    <source>
        <dbReference type="ARBA" id="ARBA00022771"/>
    </source>
</evidence>
<dbReference type="PANTHER" id="PTHR22937">
    <property type="entry name" value="E3 UBIQUITIN-PROTEIN LIGASE RNF165"/>
    <property type="match status" value="1"/>
</dbReference>
<dbReference type="EC" id="2.3.2.27" evidence="2"/>
<sequence>MLTYHDIHYLDSTFLIEETIQYVMNGDGRNILANDLQVTLIIKDYNQNATSRLDVDLIITDLEGSNRPPTTEEENDICVVCFRNYKDGNNLCSLTFGHNFHFACIDQWLRTKKVVRMPVYYRSVNGFRQLFSFSGLEIIFIYDVAYRVYGCLFLNATSGTYYLDNETLASETFLAGLEHRDKQWMELHVYVSYICSDGDKLAVTGTATGSGEVPVNTAAAQSTLSGS</sequence>
<keyword evidence="5" id="KW-0863">Zinc-finger</keyword>
<dbReference type="GO" id="GO:0061630">
    <property type="term" value="F:ubiquitin protein ligase activity"/>
    <property type="evidence" value="ECO:0007669"/>
    <property type="project" value="UniProtKB-EC"/>
</dbReference>
<dbReference type="PANTHER" id="PTHR22937:SF163">
    <property type="entry name" value="RING-TYPE E3 UBIQUITIN TRANSFERASE"/>
    <property type="match status" value="1"/>
</dbReference>
<keyword evidence="7" id="KW-0862">Zinc</keyword>
<dbReference type="InterPro" id="IPR013083">
    <property type="entry name" value="Znf_RING/FYVE/PHD"/>
</dbReference>
<evidence type="ECO:0000259" key="8">
    <source>
        <dbReference type="Pfam" id="PF13639"/>
    </source>
</evidence>
<evidence type="ECO:0000256" key="2">
    <source>
        <dbReference type="ARBA" id="ARBA00012483"/>
    </source>
</evidence>
<dbReference type="Pfam" id="PF13639">
    <property type="entry name" value="zf-RING_2"/>
    <property type="match status" value="1"/>
</dbReference>
<keyword evidence="6" id="KW-0833">Ubl conjugation pathway</keyword>
<dbReference type="SUPFAM" id="SSF57850">
    <property type="entry name" value="RING/U-box"/>
    <property type="match status" value="1"/>
</dbReference>
<keyword evidence="4" id="KW-0479">Metal-binding</keyword>
<gene>
    <name evidence="9" type="ORF">F2Q69_00036964</name>
</gene>
<evidence type="ECO:0000313" key="10">
    <source>
        <dbReference type="Proteomes" id="UP000712600"/>
    </source>
</evidence>
<evidence type="ECO:0000256" key="6">
    <source>
        <dbReference type="ARBA" id="ARBA00022786"/>
    </source>
</evidence>
<evidence type="ECO:0000313" key="9">
    <source>
        <dbReference type="EMBL" id="KAF3601601.1"/>
    </source>
</evidence>
<evidence type="ECO:0000256" key="4">
    <source>
        <dbReference type="ARBA" id="ARBA00022723"/>
    </source>
</evidence>
<dbReference type="Gene3D" id="3.30.40.10">
    <property type="entry name" value="Zinc/RING finger domain, C3HC4 (zinc finger)"/>
    <property type="match status" value="1"/>
</dbReference>
<dbReference type="Proteomes" id="UP000712600">
    <property type="component" value="Unassembled WGS sequence"/>
</dbReference>
<organism evidence="9 10">
    <name type="scientific">Brassica cretica</name>
    <name type="common">Mustard</name>
    <dbReference type="NCBI Taxonomy" id="69181"/>
    <lineage>
        <taxon>Eukaryota</taxon>
        <taxon>Viridiplantae</taxon>
        <taxon>Streptophyta</taxon>
        <taxon>Embryophyta</taxon>
        <taxon>Tracheophyta</taxon>
        <taxon>Spermatophyta</taxon>
        <taxon>Magnoliopsida</taxon>
        <taxon>eudicotyledons</taxon>
        <taxon>Gunneridae</taxon>
        <taxon>Pentapetalae</taxon>
        <taxon>rosids</taxon>
        <taxon>malvids</taxon>
        <taxon>Brassicales</taxon>
        <taxon>Brassicaceae</taxon>
        <taxon>Brassiceae</taxon>
        <taxon>Brassica</taxon>
    </lineage>
</organism>
<dbReference type="EMBL" id="QGKX02000004">
    <property type="protein sequence ID" value="KAF3601601.1"/>
    <property type="molecule type" value="Genomic_DNA"/>
</dbReference>
<proteinExistence type="predicted"/>
<accession>A0A8S9SJ50</accession>
<dbReference type="AlphaFoldDB" id="A0A8S9SJ50"/>
<feature type="domain" description="RING-type" evidence="8">
    <location>
        <begin position="77"/>
        <end position="113"/>
    </location>
</feature>
<name>A0A8S9SJ50_BRACR</name>
<comment type="catalytic activity">
    <reaction evidence="1">
        <text>S-ubiquitinyl-[E2 ubiquitin-conjugating enzyme]-L-cysteine + [acceptor protein]-L-lysine = [E2 ubiquitin-conjugating enzyme]-L-cysteine + N(6)-ubiquitinyl-[acceptor protein]-L-lysine.</text>
        <dbReference type="EC" id="2.3.2.27"/>
    </reaction>
</comment>